<dbReference type="Proteomes" id="UP001595900">
    <property type="component" value="Unassembled WGS sequence"/>
</dbReference>
<evidence type="ECO:0000256" key="3">
    <source>
        <dbReference type="ARBA" id="ARBA00022692"/>
    </source>
</evidence>
<evidence type="ECO:0000313" key="10">
    <source>
        <dbReference type="EMBL" id="MFC4244356.1"/>
    </source>
</evidence>
<keyword evidence="5 6" id="KW-0472">Membrane</keyword>
<evidence type="ECO:0000256" key="6">
    <source>
        <dbReference type="SAM" id="Phobius"/>
    </source>
</evidence>
<feature type="transmembrane region" description="Helical" evidence="6">
    <location>
        <begin position="239"/>
        <end position="263"/>
    </location>
</feature>
<comment type="caution">
    <text evidence="10">The sequence shown here is derived from an EMBL/GenBank/DDBJ whole genome shotgun (WGS) entry which is preliminary data.</text>
</comment>
<feature type="transmembrane region" description="Helical" evidence="6">
    <location>
        <begin position="403"/>
        <end position="421"/>
    </location>
</feature>
<feature type="domain" description="ComEC/Rec2-related protein" evidence="8">
    <location>
        <begin position="215"/>
        <end position="476"/>
    </location>
</feature>
<keyword evidence="11" id="KW-1185">Reference proteome</keyword>
<evidence type="ECO:0000256" key="7">
    <source>
        <dbReference type="SAM" id="SignalP"/>
    </source>
</evidence>
<feature type="transmembrane region" description="Helical" evidence="6">
    <location>
        <begin position="364"/>
        <end position="383"/>
    </location>
</feature>
<protein>
    <submittedName>
        <fullName evidence="10">ComEC/Rec2 family competence protein</fullName>
    </submittedName>
</protein>
<evidence type="ECO:0000256" key="4">
    <source>
        <dbReference type="ARBA" id="ARBA00022989"/>
    </source>
</evidence>
<reference evidence="11" key="1">
    <citation type="journal article" date="2019" name="Int. J. Syst. Evol. Microbiol.">
        <title>The Global Catalogue of Microorganisms (GCM) 10K type strain sequencing project: providing services to taxonomists for standard genome sequencing and annotation.</title>
        <authorList>
            <consortium name="The Broad Institute Genomics Platform"/>
            <consortium name="The Broad Institute Genome Sequencing Center for Infectious Disease"/>
            <person name="Wu L."/>
            <person name="Ma J."/>
        </authorList>
    </citation>
    <scope>NUCLEOTIDE SEQUENCE [LARGE SCALE GENOMIC DNA]</scope>
    <source>
        <strain evidence="11">CGMCC 1.10363</strain>
    </source>
</reference>
<dbReference type="InterPro" id="IPR004477">
    <property type="entry name" value="ComEC_N"/>
</dbReference>
<feature type="transmembrane region" description="Helical" evidence="6">
    <location>
        <begin position="335"/>
        <end position="352"/>
    </location>
</feature>
<feature type="chain" id="PRO_5045102100" evidence="7">
    <location>
        <begin position="20"/>
        <end position="560"/>
    </location>
</feature>
<feature type="transmembrane region" description="Helical" evidence="6">
    <location>
        <begin position="269"/>
        <end position="290"/>
    </location>
</feature>
<gene>
    <name evidence="10" type="ORF">ACFOYW_13330</name>
</gene>
<feature type="transmembrane region" description="Helical" evidence="6">
    <location>
        <begin position="455"/>
        <end position="478"/>
    </location>
</feature>
<keyword evidence="4 6" id="KW-1133">Transmembrane helix</keyword>
<dbReference type="NCBIfam" id="TIGR00360">
    <property type="entry name" value="ComEC_N-term"/>
    <property type="match status" value="1"/>
</dbReference>
<dbReference type="InterPro" id="IPR025405">
    <property type="entry name" value="DUF4131"/>
</dbReference>
<evidence type="ECO:0000256" key="5">
    <source>
        <dbReference type="ARBA" id="ARBA00023136"/>
    </source>
</evidence>
<evidence type="ECO:0000256" key="1">
    <source>
        <dbReference type="ARBA" id="ARBA00004651"/>
    </source>
</evidence>
<keyword evidence="3 6" id="KW-0812">Transmembrane</keyword>
<dbReference type="Pfam" id="PF03772">
    <property type="entry name" value="Competence"/>
    <property type="match status" value="1"/>
</dbReference>
<dbReference type="Pfam" id="PF13567">
    <property type="entry name" value="DUF4131"/>
    <property type="match status" value="1"/>
</dbReference>
<feature type="transmembrane region" description="Helical" evidence="6">
    <location>
        <begin position="52"/>
        <end position="75"/>
    </location>
</feature>
<keyword evidence="7" id="KW-0732">Signal</keyword>
<proteinExistence type="predicted"/>
<feature type="transmembrane region" description="Helical" evidence="6">
    <location>
        <begin position="490"/>
        <end position="510"/>
    </location>
</feature>
<sequence length="560" mass="57038">MAVWLTAGLLVACPGWGWACAGAAAAVAAITAAVSAPGRRREARPTSRRQGAAGTVIVIAAAIGLAGAATAAAGAMRHPAALDSAASGHRVALDATVTSTARESGAAAFGDRRITFRVTALRVDIGTGRIVGRMPALISTTQDRGAPHIGERIRVTGALTASEPADNIAFAVFSARWQHVAAPPAWLGWADGLRGGFAEASVQLPGDGGALLPGLSIGDESRVSAELDADMKASSLSHLTAVSGSNCAVIVAGLIGLGASVGLSRRWRVAMSLIGLAGFVVLVTPGASVLRAAVMASIVVFGLTLGRPGRALPALALAVIVLVVQNPWLARDYGFALSVLATAALLLLARPLAHRLERWLPRWLAIGLAVPLAAQLACQPVLVLLNPTLPLYGVVANVLAEPAAPIATVIGLIGCLLLPLCPPLATPLLWLAWLPSAWIASIAHTSVALPASAVPWPAGVAGFALAVVLTGLVVVLVARPRTARSRLVRRVCASAAAVTLVVAAAGQLGVGVARRASMPRDWVVGMCDVGQGDASLNCVLAEINTSPIRKRWSPGARPSR</sequence>
<keyword evidence="2" id="KW-1003">Cell membrane</keyword>
<evidence type="ECO:0000256" key="2">
    <source>
        <dbReference type="ARBA" id="ARBA00022475"/>
    </source>
</evidence>
<feature type="domain" description="DUF4131" evidence="9">
    <location>
        <begin position="16"/>
        <end position="167"/>
    </location>
</feature>
<dbReference type="RefSeq" id="WP_390229756.1">
    <property type="nucleotide sequence ID" value="NZ_JBHSCN010000006.1"/>
</dbReference>
<feature type="transmembrane region" description="Helical" evidence="6">
    <location>
        <begin position="311"/>
        <end position="329"/>
    </location>
</feature>
<organism evidence="10 11">
    <name type="scientific">Gryllotalpicola reticulitermitis</name>
    <dbReference type="NCBI Taxonomy" id="1184153"/>
    <lineage>
        <taxon>Bacteria</taxon>
        <taxon>Bacillati</taxon>
        <taxon>Actinomycetota</taxon>
        <taxon>Actinomycetes</taxon>
        <taxon>Micrococcales</taxon>
        <taxon>Microbacteriaceae</taxon>
        <taxon>Gryllotalpicola</taxon>
    </lineage>
</organism>
<feature type="signal peptide" evidence="7">
    <location>
        <begin position="1"/>
        <end position="19"/>
    </location>
</feature>
<accession>A0ABV8QA67</accession>
<name>A0ABV8QA67_9MICO</name>
<evidence type="ECO:0000259" key="8">
    <source>
        <dbReference type="Pfam" id="PF03772"/>
    </source>
</evidence>
<dbReference type="PANTHER" id="PTHR30619">
    <property type="entry name" value="DNA INTERNALIZATION/COMPETENCE PROTEIN COMEC/REC2"/>
    <property type="match status" value="1"/>
</dbReference>
<comment type="subcellular location">
    <subcellularLocation>
        <location evidence="1">Cell membrane</location>
        <topology evidence="1">Multi-pass membrane protein</topology>
    </subcellularLocation>
</comment>
<evidence type="ECO:0000313" key="11">
    <source>
        <dbReference type="Proteomes" id="UP001595900"/>
    </source>
</evidence>
<dbReference type="PANTHER" id="PTHR30619:SF1">
    <property type="entry name" value="RECOMBINATION PROTEIN 2"/>
    <property type="match status" value="1"/>
</dbReference>
<evidence type="ECO:0000259" key="9">
    <source>
        <dbReference type="Pfam" id="PF13567"/>
    </source>
</evidence>
<dbReference type="EMBL" id="JBHSCN010000006">
    <property type="protein sequence ID" value="MFC4244356.1"/>
    <property type="molecule type" value="Genomic_DNA"/>
</dbReference>
<dbReference type="InterPro" id="IPR052159">
    <property type="entry name" value="Competence_DNA_uptake"/>
</dbReference>